<feature type="chain" id="PRO_5007573711" evidence="10">
    <location>
        <begin position="24"/>
        <end position="704"/>
    </location>
</feature>
<dbReference type="SUPFAM" id="SSF56935">
    <property type="entry name" value="Porins"/>
    <property type="match status" value="1"/>
</dbReference>
<evidence type="ECO:0000256" key="9">
    <source>
        <dbReference type="PROSITE-ProRule" id="PRU01360"/>
    </source>
</evidence>
<evidence type="ECO:0000256" key="7">
    <source>
        <dbReference type="ARBA" id="ARBA00023170"/>
    </source>
</evidence>
<feature type="signal peptide" evidence="10">
    <location>
        <begin position="1"/>
        <end position="23"/>
    </location>
</feature>
<reference evidence="12 13" key="1">
    <citation type="submission" date="2016-03" db="EMBL/GenBank/DDBJ databases">
        <authorList>
            <person name="Ploux O."/>
        </authorList>
    </citation>
    <scope>NUCLEOTIDE SEQUENCE [LARGE SCALE GENOMIC DNA]</scope>
    <source>
        <strain evidence="12 13">BER2</strain>
    </source>
</reference>
<keyword evidence="3 9" id="KW-1134">Transmembrane beta strand</keyword>
<dbReference type="Proteomes" id="UP000075391">
    <property type="component" value="Unassembled WGS sequence"/>
</dbReference>
<dbReference type="AlphaFoldDB" id="A0A150WTZ9"/>
<dbReference type="InterPro" id="IPR039426">
    <property type="entry name" value="TonB-dep_rcpt-like"/>
</dbReference>
<evidence type="ECO:0000256" key="10">
    <source>
        <dbReference type="SAM" id="SignalP"/>
    </source>
</evidence>
<evidence type="ECO:0000256" key="1">
    <source>
        <dbReference type="ARBA" id="ARBA00004571"/>
    </source>
</evidence>
<keyword evidence="8 9" id="KW-0998">Cell outer membrane</keyword>
<evidence type="ECO:0000256" key="5">
    <source>
        <dbReference type="ARBA" id="ARBA00023077"/>
    </source>
</evidence>
<dbReference type="OrthoDB" id="5287374at2"/>
<dbReference type="Gene3D" id="2.40.170.20">
    <property type="entry name" value="TonB-dependent receptor, beta-barrel domain"/>
    <property type="match status" value="1"/>
</dbReference>
<dbReference type="EMBL" id="LUKF01000003">
    <property type="protein sequence ID" value="KYG69998.1"/>
    <property type="molecule type" value="Genomic_DNA"/>
</dbReference>
<evidence type="ECO:0000256" key="8">
    <source>
        <dbReference type="ARBA" id="ARBA00023237"/>
    </source>
</evidence>
<dbReference type="PANTHER" id="PTHR32552">
    <property type="entry name" value="FERRICHROME IRON RECEPTOR-RELATED"/>
    <property type="match status" value="1"/>
</dbReference>
<keyword evidence="5" id="KW-0798">TonB box</keyword>
<dbReference type="InterPro" id="IPR036942">
    <property type="entry name" value="Beta-barrel_TonB_sf"/>
</dbReference>
<dbReference type="GO" id="GO:0015344">
    <property type="term" value="F:siderophore uptake transmembrane transporter activity"/>
    <property type="evidence" value="ECO:0007669"/>
    <property type="project" value="TreeGrafter"/>
</dbReference>
<dbReference type="PANTHER" id="PTHR32552:SF83">
    <property type="entry name" value="BLR3904 PROTEIN"/>
    <property type="match status" value="1"/>
</dbReference>
<dbReference type="Pfam" id="PF07715">
    <property type="entry name" value="Plug"/>
    <property type="match status" value="1"/>
</dbReference>
<organism evidence="12 13">
    <name type="scientific">Bdellovibrio bacteriovorus</name>
    <dbReference type="NCBI Taxonomy" id="959"/>
    <lineage>
        <taxon>Bacteria</taxon>
        <taxon>Pseudomonadati</taxon>
        <taxon>Bdellovibrionota</taxon>
        <taxon>Bdellovibrionia</taxon>
        <taxon>Bdellovibrionales</taxon>
        <taxon>Pseudobdellovibrionaceae</taxon>
        <taxon>Bdellovibrio</taxon>
    </lineage>
</organism>
<sequence>MNKISMLAFASFLTLHFSTNSFADEVTTTTVQESALSSVTISDSQDTDTEVSGFFDVSVKELPASLRILSSKKLEENNIQKLSDITILDASASDSYNAAGYWDALSVRGFTLDNCTSYLRENLPINAETFIALDNKEQIDVLKGLSGAQVGVSSPGGVVNYKVKRPTIKDLREVKMQVGEQGSFLTAADVGGRVESAPEFGYRLNLAQENLAPELKNAEGSRSLVSFAGDWNRSSATLLQTELEWSRRSQPSQAGFSLLGNKLPDPVNPRLNLNNQAWTQPVVFEGVTGSAGLKHNLSSSWNLQVVAGFQNLTTDDRLAYPYGCSAENNYDRYCSDGTYDLYDFRSDDEKRATYSGKVSFDGVLKTAVLTHKLSVGVMTAQQQTRVQKQAYNYVGVGNVAGTAQLPENPALTDEGTNRDSTTTDVFVFDNLKYQSWNLWLGLRHSMMKRESIRTDGSRAVSHDQAFTLPWFALSYDFEKFLTYASVAQGVESFVTPNKVDYTHAGEYVPDVISHQYEVGLRGTEENTWFITAFHIDRPLILDQKPLYQVDGTAEHQGVEFGGEYRFSRWHFEGSAMALKARRKDATVASSLNDKNPINVPSHTLRAQASYLISDVKGLTLSTRLVQEGARAVTADNAVTLPAWTRWDVGASYAGAWGGVKTQWRVSVDNVLDTRYWKESPEQYGHLYLYPGQARTFWFSLQAAL</sequence>
<feature type="domain" description="TonB-dependent receptor plug" evidence="11">
    <location>
        <begin position="59"/>
        <end position="158"/>
    </location>
</feature>
<dbReference type="GO" id="GO:0038023">
    <property type="term" value="F:signaling receptor activity"/>
    <property type="evidence" value="ECO:0007669"/>
    <property type="project" value="InterPro"/>
</dbReference>
<keyword evidence="4 9" id="KW-0812">Transmembrane</keyword>
<comment type="subcellular location">
    <subcellularLocation>
        <location evidence="1 9">Cell outer membrane</location>
        <topology evidence="1 9">Multi-pass membrane protein</topology>
    </subcellularLocation>
</comment>
<evidence type="ECO:0000256" key="2">
    <source>
        <dbReference type="ARBA" id="ARBA00022448"/>
    </source>
</evidence>
<dbReference type="GO" id="GO:0009279">
    <property type="term" value="C:cell outer membrane"/>
    <property type="evidence" value="ECO:0007669"/>
    <property type="project" value="UniProtKB-SubCell"/>
</dbReference>
<dbReference type="InterPro" id="IPR037066">
    <property type="entry name" value="Plug_dom_sf"/>
</dbReference>
<name>A0A150WTZ9_BDEBC</name>
<protein>
    <submittedName>
        <fullName evidence="12">TonB-dependent receptor</fullName>
    </submittedName>
</protein>
<gene>
    <name evidence="12" type="ORF">AZI85_14995</name>
</gene>
<comment type="caution">
    <text evidence="12">The sequence shown here is derived from an EMBL/GenBank/DDBJ whole genome shotgun (WGS) entry which is preliminary data.</text>
</comment>
<dbReference type="GO" id="GO:0015891">
    <property type="term" value="P:siderophore transport"/>
    <property type="evidence" value="ECO:0007669"/>
    <property type="project" value="InterPro"/>
</dbReference>
<keyword evidence="7 12" id="KW-0675">Receptor</keyword>
<dbReference type="PROSITE" id="PS52016">
    <property type="entry name" value="TONB_DEPENDENT_REC_3"/>
    <property type="match status" value="1"/>
</dbReference>
<evidence type="ECO:0000256" key="3">
    <source>
        <dbReference type="ARBA" id="ARBA00022452"/>
    </source>
</evidence>
<dbReference type="InterPro" id="IPR012910">
    <property type="entry name" value="Plug_dom"/>
</dbReference>
<dbReference type="RefSeq" id="WP_063242916.1">
    <property type="nucleotide sequence ID" value="NZ_LUKF01000003.1"/>
</dbReference>
<evidence type="ECO:0000256" key="6">
    <source>
        <dbReference type="ARBA" id="ARBA00023136"/>
    </source>
</evidence>
<dbReference type="NCBIfam" id="TIGR01783">
    <property type="entry name" value="TonB-siderophor"/>
    <property type="match status" value="1"/>
</dbReference>
<evidence type="ECO:0000256" key="4">
    <source>
        <dbReference type="ARBA" id="ARBA00022692"/>
    </source>
</evidence>
<evidence type="ECO:0000313" key="12">
    <source>
        <dbReference type="EMBL" id="KYG69998.1"/>
    </source>
</evidence>
<dbReference type="Gene3D" id="2.170.130.10">
    <property type="entry name" value="TonB-dependent receptor, plug domain"/>
    <property type="match status" value="1"/>
</dbReference>
<keyword evidence="2 9" id="KW-0813">Transport</keyword>
<comment type="similarity">
    <text evidence="9">Belongs to the TonB-dependent receptor family.</text>
</comment>
<keyword evidence="6 9" id="KW-0472">Membrane</keyword>
<keyword evidence="10" id="KW-0732">Signal</keyword>
<accession>A0A150WTZ9</accession>
<dbReference type="InterPro" id="IPR010105">
    <property type="entry name" value="TonB_sidphr_rcpt"/>
</dbReference>
<evidence type="ECO:0000313" key="13">
    <source>
        <dbReference type="Proteomes" id="UP000075391"/>
    </source>
</evidence>
<evidence type="ECO:0000259" key="11">
    <source>
        <dbReference type="Pfam" id="PF07715"/>
    </source>
</evidence>
<proteinExistence type="inferred from homology"/>